<dbReference type="Proteomes" id="UP000648722">
    <property type="component" value="Unassembled WGS sequence"/>
</dbReference>
<dbReference type="EMBL" id="BMFS01000004">
    <property type="protein sequence ID" value="GGG97620.1"/>
    <property type="molecule type" value="Genomic_DNA"/>
</dbReference>
<dbReference type="SMART" id="SM00450">
    <property type="entry name" value="RHOD"/>
    <property type="match status" value="2"/>
</dbReference>
<keyword evidence="1 3" id="KW-0808">Transferase</keyword>
<keyword evidence="6" id="KW-1185">Reference proteome</keyword>
<reference evidence="6" key="1">
    <citation type="journal article" date="2019" name="Int. J. Syst. Evol. Microbiol.">
        <title>The Global Catalogue of Microorganisms (GCM) 10K type strain sequencing project: providing services to taxonomists for standard genome sequencing and annotation.</title>
        <authorList>
            <consortium name="The Broad Institute Genomics Platform"/>
            <consortium name="The Broad Institute Genome Sequencing Center for Infectious Disease"/>
            <person name="Wu L."/>
            <person name="Ma J."/>
        </authorList>
    </citation>
    <scope>NUCLEOTIDE SEQUENCE [LARGE SCALE GENOMIC DNA]</scope>
    <source>
        <strain evidence="6">CGMCC 1.12766</strain>
    </source>
</reference>
<gene>
    <name evidence="5" type="ORF">GCM10007420_11700</name>
</gene>
<evidence type="ECO:0000256" key="2">
    <source>
        <dbReference type="ARBA" id="ARBA00022737"/>
    </source>
</evidence>
<name>A0ABQ1XM68_9PROT</name>
<organism evidence="5 6">
    <name type="scientific">Glycocaulis albus</name>
    <dbReference type="NCBI Taxonomy" id="1382801"/>
    <lineage>
        <taxon>Bacteria</taxon>
        <taxon>Pseudomonadati</taxon>
        <taxon>Pseudomonadota</taxon>
        <taxon>Alphaproteobacteria</taxon>
        <taxon>Maricaulales</taxon>
        <taxon>Maricaulaceae</taxon>
        <taxon>Glycocaulis</taxon>
    </lineage>
</organism>
<dbReference type="PANTHER" id="PTHR11364:SF27">
    <property type="entry name" value="SULFURTRANSFERASE"/>
    <property type="match status" value="1"/>
</dbReference>
<dbReference type="CDD" id="cd01448">
    <property type="entry name" value="TST_Repeat_1"/>
    <property type="match status" value="1"/>
</dbReference>
<dbReference type="CDD" id="cd01449">
    <property type="entry name" value="TST_Repeat_2"/>
    <property type="match status" value="1"/>
</dbReference>
<dbReference type="InterPro" id="IPR045078">
    <property type="entry name" value="TST/MPST-like"/>
</dbReference>
<feature type="domain" description="Rhodanese" evidence="4">
    <location>
        <begin position="163"/>
        <end position="275"/>
    </location>
</feature>
<evidence type="ECO:0000256" key="1">
    <source>
        <dbReference type="ARBA" id="ARBA00022679"/>
    </source>
</evidence>
<evidence type="ECO:0000313" key="5">
    <source>
        <dbReference type="EMBL" id="GGG97620.1"/>
    </source>
</evidence>
<evidence type="ECO:0000259" key="4">
    <source>
        <dbReference type="PROSITE" id="PS50206"/>
    </source>
</evidence>
<dbReference type="InterPro" id="IPR001763">
    <property type="entry name" value="Rhodanese-like_dom"/>
</dbReference>
<sequence>MNGQFMLIAPEDAVTRRDAVFIDASWFMPGSARSGRDAYDAQRIAGAVFFDIDAVADLTSPLPHMAPGSATLSRWFAAHAIVPGRPLIIYDQNGYFAAPRVWWTLRRFGLSPLILDGGFAAWQAAGGAVETGAPGAPRAAAGPALHLINDDAVRWNDVLHHVEAGDALIVDARPPGRFAGTDPEPRAGLQSGHMPGAVNLPAGRLIAPDGKFLKDGALDAVLPTRDRHQRIICTCGSGVTAAILHAGFTAAGFTDVWLYDGSWTEWAGRGDLPVVTG</sequence>
<evidence type="ECO:0000256" key="3">
    <source>
        <dbReference type="RuleBase" id="RU000507"/>
    </source>
</evidence>
<dbReference type="InterPro" id="IPR036873">
    <property type="entry name" value="Rhodanese-like_dom_sf"/>
</dbReference>
<evidence type="ECO:0000313" key="6">
    <source>
        <dbReference type="Proteomes" id="UP000648722"/>
    </source>
</evidence>
<accession>A0ABQ1XM68</accession>
<comment type="caution">
    <text evidence="5">The sequence shown here is derived from an EMBL/GenBank/DDBJ whole genome shotgun (WGS) entry which is preliminary data.</text>
</comment>
<dbReference type="Pfam" id="PF00581">
    <property type="entry name" value="Rhodanese"/>
    <property type="match status" value="2"/>
</dbReference>
<keyword evidence="2" id="KW-0677">Repeat</keyword>
<dbReference type="InterPro" id="IPR001307">
    <property type="entry name" value="Thiosulphate_STrfase_CS"/>
</dbReference>
<dbReference type="PROSITE" id="PS00683">
    <property type="entry name" value="RHODANESE_2"/>
    <property type="match status" value="1"/>
</dbReference>
<dbReference type="PANTHER" id="PTHR11364">
    <property type="entry name" value="THIOSULFATE SULFERTANSFERASE"/>
    <property type="match status" value="1"/>
</dbReference>
<protein>
    <recommendedName>
        <fullName evidence="3">Sulfurtransferase</fullName>
    </recommendedName>
</protein>
<dbReference type="SUPFAM" id="SSF52821">
    <property type="entry name" value="Rhodanese/Cell cycle control phosphatase"/>
    <property type="match status" value="2"/>
</dbReference>
<dbReference type="PROSITE" id="PS50206">
    <property type="entry name" value="RHODANESE_3"/>
    <property type="match status" value="2"/>
</dbReference>
<feature type="domain" description="Rhodanese" evidence="4">
    <location>
        <begin position="15"/>
        <end position="131"/>
    </location>
</feature>
<proteinExistence type="predicted"/>
<dbReference type="Gene3D" id="3.40.250.10">
    <property type="entry name" value="Rhodanese-like domain"/>
    <property type="match status" value="2"/>
</dbReference>